<accession>A0A7D5QE80</accession>
<gene>
    <name evidence="1" type="ORF">HUG12_01550</name>
</gene>
<keyword evidence="2" id="KW-1185">Reference proteome</keyword>
<dbReference type="Proteomes" id="UP000509626">
    <property type="component" value="Chromosome"/>
</dbReference>
<dbReference type="EMBL" id="CP058579">
    <property type="protein sequence ID" value="QLG60502.1"/>
    <property type="molecule type" value="Genomic_DNA"/>
</dbReference>
<evidence type="ECO:0000313" key="2">
    <source>
        <dbReference type="Proteomes" id="UP000509626"/>
    </source>
</evidence>
<evidence type="ECO:0000313" key="1">
    <source>
        <dbReference type="EMBL" id="QLG60502.1"/>
    </source>
</evidence>
<organism evidence="1 2">
    <name type="scientific">Halorarum salinum</name>
    <dbReference type="NCBI Taxonomy" id="2743089"/>
    <lineage>
        <taxon>Archaea</taxon>
        <taxon>Methanobacteriati</taxon>
        <taxon>Methanobacteriota</taxon>
        <taxon>Stenosarchaea group</taxon>
        <taxon>Halobacteria</taxon>
        <taxon>Halobacteriales</taxon>
        <taxon>Haloferacaceae</taxon>
        <taxon>Halorarum</taxon>
    </lineage>
</organism>
<dbReference type="GeneID" id="56036103"/>
<name>A0A7D5QE80_9EURY</name>
<dbReference type="RefSeq" id="WP_179267088.1">
    <property type="nucleotide sequence ID" value="NZ_CP058579.1"/>
</dbReference>
<dbReference type="AlphaFoldDB" id="A0A7D5QE80"/>
<dbReference type="KEGG" id="halu:HUG12_01550"/>
<protein>
    <submittedName>
        <fullName evidence="1">Uncharacterized protein</fullName>
    </submittedName>
</protein>
<sequence length="46" mass="5455">MALKPNKRQAVLLQERIQEALHNSRLPEGEKAELREFNADLKHYLR</sequence>
<proteinExistence type="predicted"/>
<reference evidence="1 2" key="1">
    <citation type="submission" date="2020-06" db="EMBL/GenBank/DDBJ databases">
        <title>NJ-3-1, isolated from saline soil.</title>
        <authorList>
            <person name="Cui H.L."/>
            <person name="Shi X."/>
        </authorList>
    </citation>
    <scope>NUCLEOTIDE SEQUENCE [LARGE SCALE GENOMIC DNA]</scope>
    <source>
        <strain evidence="1 2">NJ-3-1</strain>
    </source>
</reference>